<evidence type="ECO:0000256" key="5">
    <source>
        <dbReference type="ARBA" id="ARBA00022692"/>
    </source>
</evidence>
<evidence type="ECO:0000256" key="4">
    <source>
        <dbReference type="ARBA" id="ARBA00022475"/>
    </source>
</evidence>
<keyword evidence="5 8" id="KW-0812">Transmembrane</keyword>
<feature type="transmembrane region" description="Helical" evidence="8">
    <location>
        <begin position="255"/>
        <end position="282"/>
    </location>
</feature>
<feature type="transmembrane region" description="Helical" evidence="8">
    <location>
        <begin position="294"/>
        <end position="319"/>
    </location>
</feature>
<keyword evidence="3" id="KW-0813">Transport</keyword>
<dbReference type="Gene3D" id="1.10.3470.10">
    <property type="entry name" value="ABC transporter involved in vitamin B12 uptake, BtuC"/>
    <property type="match status" value="1"/>
</dbReference>
<feature type="transmembrane region" description="Helical" evidence="8">
    <location>
        <begin position="161"/>
        <end position="187"/>
    </location>
</feature>
<protein>
    <submittedName>
        <fullName evidence="9">Transport system permease protein</fullName>
    </submittedName>
</protein>
<evidence type="ECO:0000256" key="8">
    <source>
        <dbReference type="SAM" id="Phobius"/>
    </source>
</evidence>
<reference evidence="10" key="1">
    <citation type="journal article" date="2011" name="J. Bacteriol.">
        <title>Genome sequences of eight morphologically diverse alphaproteobacteria.</title>
        <authorList>
            <consortium name="US DOE Joint Genome Institute"/>
            <person name="Brown P.J."/>
            <person name="Kysela D.T."/>
            <person name="Buechlein A."/>
            <person name="Hemmerich C."/>
            <person name="Brun Y.V."/>
        </authorList>
    </citation>
    <scope>NUCLEOTIDE SEQUENCE [LARGE SCALE GENOMIC DNA]</scope>
    <source>
        <strain evidence="10">ATCC 51888 / DSM 1869 / NCIB 11706 / TK 0415</strain>
    </source>
</reference>
<dbReference type="InterPro" id="IPR000522">
    <property type="entry name" value="ABC_transptr_permease_BtuC"/>
</dbReference>
<evidence type="ECO:0000256" key="7">
    <source>
        <dbReference type="ARBA" id="ARBA00023136"/>
    </source>
</evidence>
<evidence type="ECO:0000256" key="2">
    <source>
        <dbReference type="ARBA" id="ARBA00007935"/>
    </source>
</evidence>
<feature type="transmembrane region" description="Helical" evidence="8">
    <location>
        <begin position="105"/>
        <end position="124"/>
    </location>
</feature>
<dbReference type="EMBL" id="CP002083">
    <property type="protein sequence ID" value="ADJ22695.1"/>
    <property type="molecule type" value="Genomic_DNA"/>
</dbReference>
<dbReference type="OrthoDB" id="9811975at2"/>
<comment type="similarity">
    <text evidence="2">Belongs to the binding-protein-dependent transport system permease family. FecCD subfamily.</text>
</comment>
<dbReference type="PANTHER" id="PTHR30472">
    <property type="entry name" value="FERRIC ENTEROBACTIN TRANSPORT SYSTEM PERMEASE PROTEIN"/>
    <property type="match status" value="1"/>
</dbReference>
<dbReference type="STRING" id="582899.Hden_0878"/>
<keyword evidence="6 8" id="KW-1133">Transmembrane helix</keyword>
<feature type="transmembrane region" description="Helical" evidence="8">
    <location>
        <begin position="72"/>
        <end position="93"/>
    </location>
</feature>
<feature type="transmembrane region" description="Helical" evidence="8">
    <location>
        <begin position="136"/>
        <end position="155"/>
    </location>
</feature>
<dbReference type="GO" id="GO:0033214">
    <property type="term" value="P:siderophore-iron import into cell"/>
    <property type="evidence" value="ECO:0007669"/>
    <property type="project" value="TreeGrafter"/>
</dbReference>
<dbReference type="GO" id="GO:0005886">
    <property type="term" value="C:plasma membrane"/>
    <property type="evidence" value="ECO:0007669"/>
    <property type="project" value="UniProtKB-SubCell"/>
</dbReference>
<dbReference type="FunFam" id="1.10.3470.10:FF:000001">
    <property type="entry name" value="Vitamin B12 ABC transporter permease BtuC"/>
    <property type="match status" value="1"/>
</dbReference>
<dbReference type="GO" id="GO:0022857">
    <property type="term" value="F:transmembrane transporter activity"/>
    <property type="evidence" value="ECO:0007669"/>
    <property type="project" value="InterPro"/>
</dbReference>
<organism evidence="9 10">
    <name type="scientific">Hyphomicrobium denitrificans (strain ATCC 51888 / DSM 1869 / NCIMB 11706 / TK 0415)</name>
    <dbReference type="NCBI Taxonomy" id="582899"/>
    <lineage>
        <taxon>Bacteria</taxon>
        <taxon>Pseudomonadati</taxon>
        <taxon>Pseudomonadota</taxon>
        <taxon>Alphaproteobacteria</taxon>
        <taxon>Hyphomicrobiales</taxon>
        <taxon>Hyphomicrobiaceae</taxon>
        <taxon>Hyphomicrobium</taxon>
    </lineage>
</organism>
<evidence type="ECO:0000256" key="6">
    <source>
        <dbReference type="ARBA" id="ARBA00022989"/>
    </source>
</evidence>
<dbReference type="InterPro" id="IPR037294">
    <property type="entry name" value="ABC_BtuC-like"/>
</dbReference>
<keyword evidence="4" id="KW-1003">Cell membrane</keyword>
<dbReference type="CDD" id="cd06550">
    <property type="entry name" value="TM_ABC_iron-siderophores_like"/>
    <property type="match status" value="1"/>
</dbReference>
<dbReference type="KEGG" id="hdn:Hden_0878"/>
<dbReference type="HOGENOM" id="CLU_013016_0_3_5"/>
<keyword evidence="7 8" id="KW-0472">Membrane</keyword>
<proteinExistence type="inferred from homology"/>
<sequence length="352" mass="36281" precursor="true">MQHIPQVAYRKTVAMVALCVLLAVVAIAAICFGSVSIAPRRVFEILLGLDPSEQTDFARDALVITQIRLPRLLLGAAVGAALAASGAVMQGLFRNPLADPGLIGVSSGAGFAAALAIVLGGTLLPESVNKLPFEILPIAAFVGALLATFLLYMVASRGGRTSMAIMLLAGIAFAALAGAGTGLLSYISDDRQLRDLTFWSMGSLGGATWSKVSVVVPMVLPTLIAIPFLAHGLNAMALGEAEAYHLGVNVNRLKVAAILLVSVAVGAAVACSGLIGFVGIIVPHVLRLAVGANYRFLLPASALLGAALLVGADICARTIVSPSELPIGIIMATIGAPFFIWLLLRRSPEFAI</sequence>
<comment type="subcellular location">
    <subcellularLocation>
        <location evidence="1">Cell membrane</location>
        <topology evidence="1">Multi-pass membrane protein</topology>
    </subcellularLocation>
</comment>
<evidence type="ECO:0000313" key="9">
    <source>
        <dbReference type="EMBL" id="ADJ22695.1"/>
    </source>
</evidence>
<name>D8JUA5_HYPDA</name>
<feature type="transmembrane region" description="Helical" evidence="8">
    <location>
        <begin position="325"/>
        <end position="344"/>
    </location>
</feature>
<dbReference type="Proteomes" id="UP000002033">
    <property type="component" value="Chromosome"/>
</dbReference>
<evidence type="ECO:0000256" key="3">
    <source>
        <dbReference type="ARBA" id="ARBA00022448"/>
    </source>
</evidence>
<keyword evidence="10" id="KW-1185">Reference proteome</keyword>
<dbReference type="Pfam" id="PF01032">
    <property type="entry name" value="FecCD"/>
    <property type="match status" value="1"/>
</dbReference>
<accession>D8JUA5</accession>
<dbReference type="SUPFAM" id="SSF81345">
    <property type="entry name" value="ABC transporter involved in vitamin B12 uptake, BtuC"/>
    <property type="match status" value="1"/>
</dbReference>
<dbReference type="AlphaFoldDB" id="D8JUA5"/>
<dbReference type="RefSeq" id="WP_013214910.1">
    <property type="nucleotide sequence ID" value="NC_014313.1"/>
</dbReference>
<feature type="transmembrane region" description="Helical" evidence="8">
    <location>
        <begin position="208"/>
        <end position="230"/>
    </location>
</feature>
<dbReference type="PANTHER" id="PTHR30472:SF25">
    <property type="entry name" value="ABC TRANSPORTER PERMEASE PROTEIN MJ0876-RELATED"/>
    <property type="match status" value="1"/>
</dbReference>
<feature type="transmembrane region" description="Helical" evidence="8">
    <location>
        <begin position="12"/>
        <end position="35"/>
    </location>
</feature>
<gene>
    <name evidence="9" type="ordered locus">Hden_0878</name>
</gene>
<dbReference type="eggNOG" id="COG0609">
    <property type="taxonomic scope" value="Bacteria"/>
</dbReference>
<evidence type="ECO:0000256" key="1">
    <source>
        <dbReference type="ARBA" id="ARBA00004651"/>
    </source>
</evidence>
<evidence type="ECO:0000313" key="10">
    <source>
        <dbReference type="Proteomes" id="UP000002033"/>
    </source>
</evidence>